<dbReference type="Proteomes" id="UP001218188">
    <property type="component" value="Unassembled WGS sequence"/>
</dbReference>
<sequence>MWPFAVQPRRQIPVTWPPAPRDICSTFGLHLAGRCRPNGGVALQPVYGRKDPRNLDHHEQPPKLQKLPRPQITYDRRARVVFEHTKHDFINDYVAFLAHQTAAGNAVEKTEWEQGEENLSAGREYHPDLSVLGGRLSIGPIWVSMQDPYCLGKPSSRRFSPTQLIAFFLIHRQSAIHKPHADSATTGGESPDARTASYGLPAFEAFKVQTVALRETAQRLKSEIERMIAADEGRIPSSDKILRKF</sequence>
<proteinExistence type="predicted"/>
<evidence type="ECO:0000313" key="3">
    <source>
        <dbReference type="Proteomes" id="UP001218188"/>
    </source>
</evidence>
<feature type="compositionally biased region" description="Basic and acidic residues" evidence="1">
    <location>
        <begin position="48"/>
        <end position="61"/>
    </location>
</feature>
<reference evidence="2" key="1">
    <citation type="submission" date="2023-03" db="EMBL/GenBank/DDBJ databases">
        <title>Massive genome expansion in bonnet fungi (Mycena s.s.) driven by repeated elements and novel gene families across ecological guilds.</title>
        <authorList>
            <consortium name="Lawrence Berkeley National Laboratory"/>
            <person name="Harder C.B."/>
            <person name="Miyauchi S."/>
            <person name="Viragh M."/>
            <person name="Kuo A."/>
            <person name="Thoen E."/>
            <person name="Andreopoulos B."/>
            <person name="Lu D."/>
            <person name="Skrede I."/>
            <person name="Drula E."/>
            <person name="Henrissat B."/>
            <person name="Morin E."/>
            <person name="Kohler A."/>
            <person name="Barry K."/>
            <person name="LaButti K."/>
            <person name="Morin E."/>
            <person name="Salamov A."/>
            <person name="Lipzen A."/>
            <person name="Mereny Z."/>
            <person name="Hegedus B."/>
            <person name="Baldrian P."/>
            <person name="Stursova M."/>
            <person name="Weitz H."/>
            <person name="Taylor A."/>
            <person name="Grigoriev I.V."/>
            <person name="Nagy L.G."/>
            <person name="Martin F."/>
            <person name="Kauserud H."/>
        </authorList>
    </citation>
    <scope>NUCLEOTIDE SEQUENCE</scope>
    <source>
        <strain evidence="2">CBHHK200</strain>
    </source>
</reference>
<evidence type="ECO:0000313" key="2">
    <source>
        <dbReference type="EMBL" id="KAJ7033939.1"/>
    </source>
</evidence>
<protein>
    <submittedName>
        <fullName evidence="2">Uncharacterized protein</fullName>
    </submittedName>
</protein>
<comment type="caution">
    <text evidence="2">The sequence shown here is derived from an EMBL/GenBank/DDBJ whole genome shotgun (WGS) entry which is preliminary data.</text>
</comment>
<accession>A0AAD6X6G6</accession>
<dbReference type="EMBL" id="JARJCM010000061">
    <property type="protein sequence ID" value="KAJ7033939.1"/>
    <property type="molecule type" value="Genomic_DNA"/>
</dbReference>
<keyword evidence="3" id="KW-1185">Reference proteome</keyword>
<gene>
    <name evidence="2" type="ORF">C8F04DRAFT_1183691</name>
</gene>
<feature type="region of interest" description="Disordered" evidence="1">
    <location>
        <begin position="46"/>
        <end position="65"/>
    </location>
</feature>
<dbReference type="AlphaFoldDB" id="A0AAD6X6G6"/>
<name>A0AAD6X6G6_9AGAR</name>
<evidence type="ECO:0000256" key="1">
    <source>
        <dbReference type="SAM" id="MobiDB-lite"/>
    </source>
</evidence>
<organism evidence="2 3">
    <name type="scientific">Mycena alexandri</name>
    <dbReference type="NCBI Taxonomy" id="1745969"/>
    <lineage>
        <taxon>Eukaryota</taxon>
        <taxon>Fungi</taxon>
        <taxon>Dikarya</taxon>
        <taxon>Basidiomycota</taxon>
        <taxon>Agaricomycotina</taxon>
        <taxon>Agaricomycetes</taxon>
        <taxon>Agaricomycetidae</taxon>
        <taxon>Agaricales</taxon>
        <taxon>Marasmiineae</taxon>
        <taxon>Mycenaceae</taxon>
        <taxon>Mycena</taxon>
    </lineage>
</organism>